<sequence length="203" mass="22872">MRRTPFTNEDIACIENRCTIKTIIEGDVTRTITVSPYLDRGLKALESSFKGEESYTSHTYHLVKQDAESTPRKFLEKRGKLIVDAEQNTTEHPFGTWIGVMQYLDKPELALLQLNESEQGALRVYRKGANLLNEVQSNFSANNVSIDGRVIEIEATHTTFASKIILFVLTDNMISGYTYAIHKGYPAAMGAIKLYRIEPAKAH</sequence>
<name>A0ABX5CS44_9ALTE</name>
<dbReference type="EMBL" id="PVNO01000022">
    <property type="protein sequence ID" value="PRO69813.1"/>
    <property type="molecule type" value="Genomic_DNA"/>
</dbReference>
<comment type="caution">
    <text evidence="1">The sequence shown here is derived from an EMBL/GenBank/DDBJ whole genome shotgun (WGS) entry which is preliminary data.</text>
</comment>
<reference evidence="2" key="1">
    <citation type="journal article" date="2020" name="Int. J. Syst. Evol. Microbiol.">
        <title>Alteromonas alba sp. nov., a marine bacterium isolated from the seawater of the West Pacific Ocean.</title>
        <authorList>
            <person name="Sun C."/>
            <person name="Wu Y.-H."/>
            <person name="Xamxidin M."/>
            <person name="Cheng H."/>
            <person name="Xu X.-W."/>
        </authorList>
    </citation>
    <scope>NUCLEOTIDE SEQUENCE [LARGE SCALE GENOMIC DNA]</scope>
    <source>
        <strain evidence="2">9a2</strain>
    </source>
</reference>
<evidence type="ECO:0000313" key="2">
    <source>
        <dbReference type="Proteomes" id="UP000239539"/>
    </source>
</evidence>
<organism evidence="1 2">
    <name type="scientific">Alteromonas gracilis</name>
    <dbReference type="NCBI Taxonomy" id="1479524"/>
    <lineage>
        <taxon>Bacteria</taxon>
        <taxon>Pseudomonadati</taxon>
        <taxon>Pseudomonadota</taxon>
        <taxon>Gammaproteobacteria</taxon>
        <taxon>Alteromonadales</taxon>
        <taxon>Alteromonadaceae</taxon>
        <taxon>Alteromonas/Salinimonas group</taxon>
        <taxon>Alteromonas</taxon>
    </lineage>
</organism>
<evidence type="ECO:0000313" key="1">
    <source>
        <dbReference type="EMBL" id="PRO69813.1"/>
    </source>
</evidence>
<gene>
    <name evidence="1" type="ORF">C6Y39_06015</name>
</gene>
<proteinExistence type="predicted"/>
<accession>A0ABX5CS44</accession>
<protein>
    <submittedName>
        <fullName evidence="1">Uncharacterized protein</fullName>
    </submittedName>
</protein>
<keyword evidence="2" id="KW-1185">Reference proteome</keyword>
<dbReference type="Proteomes" id="UP000239539">
    <property type="component" value="Unassembled WGS sequence"/>
</dbReference>